<feature type="signal peptide" evidence="1">
    <location>
        <begin position="1"/>
        <end position="19"/>
    </location>
</feature>
<evidence type="ECO:0000313" key="3">
    <source>
        <dbReference type="Proteomes" id="UP001175271"/>
    </source>
</evidence>
<organism evidence="2 3">
    <name type="scientific">Steinernema hermaphroditum</name>
    <dbReference type="NCBI Taxonomy" id="289476"/>
    <lineage>
        <taxon>Eukaryota</taxon>
        <taxon>Metazoa</taxon>
        <taxon>Ecdysozoa</taxon>
        <taxon>Nematoda</taxon>
        <taxon>Chromadorea</taxon>
        <taxon>Rhabditida</taxon>
        <taxon>Tylenchina</taxon>
        <taxon>Panagrolaimomorpha</taxon>
        <taxon>Strongyloidoidea</taxon>
        <taxon>Steinernematidae</taxon>
        <taxon>Steinernema</taxon>
    </lineage>
</organism>
<keyword evidence="3" id="KW-1185">Reference proteome</keyword>
<accession>A0AA39GXD6</accession>
<feature type="chain" id="PRO_5041424355" description="Glycine-rich protein" evidence="1">
    <location>
        <begin position="20"/>
        <end position="71"/>
    </location>
</feature>
<dbReference type="EMBL" id="JAUCMV010000005">
    <property type="protein sequence ID" value="KAK0395318.1"/>
    <property type="molecule type" value="Genomic_DNA"/>
</dbReference>
<dbReference type="Proteomes" id="UP001175271">
    <property type="component" value="Unassembled WGS sequence"/>
</dbReference>
<evidence type="ECO:0000313" key="2">
    <source>
        <dbReference type="EMBL" id="KAK0395318.1"/>
    </source>
</evidence>
<evidence type="ECO:0000256" key="1">
    <source>
        <dbReference type="SAM" id="SignalP"/>
    </source>
</evidence>
<comment type="caution">
    <text evidence="2">The sequence shown here is derived from an EMBL/GenBank/DDBJ whole genome shotgun (WGS) entry which is preliminary data.</text>
</comment>
<sequence length="71" mass="8084">MRFVIVVLIFALLIGDGLLVPISARHETVEGDGSIGSLKSNATNVANRQKRWYEWWSVGFWPFWGPFGFWG</sequence>
<proteinExistence type="predicted"/>
<evidence type="ECO:0008006" key="4">
    <source>
        <dbReference type="Google" id="ProtNLM"/>
    </source>
</evidence>
<gene>
    <name evidence="2" type="ORF">QR680_001226</name>
</gene>
<keyword evidence="1" id="KW-0732">Signal</keyword>
<reference evidence="2" key="1">
    <citation type="submission" date="2023-06" db="EMBL/GenBank/DDBJ databases">
        <title>Genomic analysis of the entomopathogenic nematode Steinernema hermaphroditum.</title>
        <authorList>
            <person name="Schwarz E.M."/>
            <person name="Heppert J.K."/>
            <person name="Baniya A."/>
            <person name="Schwartz H.T."/>
            <person name="Tan C.-H."/>
            <person name="Antoshechkin I."/>
            <person name="Sternberg P.W."/>
            <person name="Goodrich-Blair H."/>
            <person name="Dillman A.R."/>
        </authorList>
    </citation>
    <scope>NUCLEOTIDE SEQUENCE</scope>
    <source>
        <strain evidence="2">PS9179</strain>
        <tissue evidence="2">Whole animal</tissue>
    </source>
</reference>
<dbReference type="AlphaFoldDB" id="A0AA39GXD6"/>
<name>A0AA39GXD6_9BILA</name>
<protein>
    <recommendedName>
        <fullName evidence="4">Glycine-rich protein</fullName>
    </recommendedName>
</protein>